<proteinExistence type="predicted"/>
<organism evidence="2 3">
    <name type="scientific">Paraburkholderia youngii</name>
    <dbReference type="NCBI Taxonomy" id="2782701"/>
    <lineage>
        <taxon>Bacteria</taxon>
        <taxon>Pseudomonadati</taxon>
        <taxon>Pseudomonadota</taxon>
        <taxon>Betaproteobacteria</taxon>
        <taxon>Burkholderiales</taxon>
        <taxon>Burkholderiaceae</taxon>
        <taxon>Paraburkholderia</taxon>
    </lineage>
</organism>
<comment type="caution">
    <text evidence="2">The sequence shown here is derived from an EMBL/GenBank/DDBJ whole genome shotgun (WGS) entry which is preliminary data.</text>
</comment>
<feature type="region of interest" description="Disordered" evidence="1">
    <location>
        <begin position="37"/>
        <end position="66"/>
    </location>
</feature>
<evidence type="ECO:0000313" key="3">
    <source>
        <dbReference type="Proteomes" id="UP000592820"/>
    </source>
</evidence>
<reference evidence="2 3" key="1">
    <citation type="submission" date="2020-08" db="EMBL/GenBank/DDBJ databases">
        <title>Genomic Encyclopedia of Type Strains, Phase IV (KMG-V): Genome sequencing to study the core and pangenomes of soil and plant-associated prokaryotes.</title>
        <authorList>
            <person name="Whitman W."/>
        </authorList>
    </citation>
    <scope>NUCLEOTIDE SEQUENCE [LARGE SCALE GENOMIC DNA]</scope>
    <source>
        <strain evidence="2 3">JPY162</strain>
    </source>
</reference>
<evidence type="ECO:0000256" key="1">
    <source>
        <dbReference type="SAM" id="MobiDB-lite"/>
    </source>
</evidence>
<evidence type="ECO:0000313" key="2">
    <source>
        <dbReference type="EMBL" id="MBB5404197.1"/>
    </source>
</evidence>
<dbReference type="Proteomes" id="UP000592820">
    <property type="component" value="Unassembled WGS sequence"/>
</dbReference>
<dbReference type="EMBL" id="JACHDE010000018">
    <property type="protein sequence ID" value="MBB5404197.1"/>
    <property type="molecule type" value="Genomic_DNA"/>
</dbReference>
<sequence length="66" mass="7180">MIATLAAQINATRIRLIDASFEMPLNDADKETIIGASHVNDEQSTHNDSASKSGSRRHCNVASRLE</sequence>
<dbReference type="AlphaFoldDB" id="A0A7W8LBW2"/>
<accession>A0A7W8LBW2</accession>
<protein>
    <submittedName>
        <fullName evidence="2">Uncharacterized protein</fullName>
    </submittedName>
</protein>
<name>A0A7W8LBW2_9BURK</name>
<gene>
    <name evidence="2" type="ORF">HDG41_006293</name>
</gene>
<dbReference type="RefSeq" id="WP_221314121.1">
    <property type="nucleotide sequence ID" value="NZ_JACHDE010000018.1"/>
</dbReference>